<feature type="compositionally biased region" description="Polar residues" evidence="1">
    <location>
        <begin position="37"/>
        <end position="47"/>
    </location>
</feature>
<reference evidence="2 3" key="1">
    <citation type="submission" date="2017-12" db="EMBL/GenBank/DDBJ databases">
        <title>Comparative genomics of Botrytis spp.</title>
        <authorList>
            <person name="Valero-Jimenez C.A."/>
            <person name="Tapia P."/>
            <person name="Veloso J."/>
            <person name="Silva-Moreno E."/>
            <person name="Staats M."/>
            <person name="Valdes J.H."/>
            <person name="Van Kan J.A.L."/>
        </authorList>
    </citation>
    <scope>NUCLEOTIDE SEQUENCE [LARGE SCALE GENOMIC DNA]</scope>
    <source>
        <strain evidence="2 3">Bt9001</strain>
    </source>
</reference>
<evidence type="ECO:0000313" key="3">
    <source>
        <dbReference type="Proteomes" id="UP000297777"/>
    </source>
</evidence>
<feature type="region of interest" description="Disordered" evidence="1">
    <location>
        <begin position="30"/>
        <end position="56"/>
    </location>
</feature>
<dbReference type="AlphaFoldDB" id="A0A4Z1F6K0"/>
<sequence>MSERSETRIQKEVAGTIRILTMELIIFSQRPSPALSDDTTSSSQSVKDWTKEKEGTAQAAWDYMNQKKES</sequence>
<comment type="caution">
    <text evidence="2">The sequence shown here is derived from an EMBL/GenBank/DDBJ whole genome shotgun (WGS) entry which is preliminary data.</text>
</comment>
<dbReference type="Proteomes" id="UP000297777">
    <property type="component" value="Unassembled WGS sequence"/>
</dbReference>
<accession>A0A4Z1F6K0</accession>
<name>A0A4Z1F6K0_9HELO</name>
<organism evidence="2 3">
    <name type="scientific">Botrytis tulipae</name>
    <dbReference type="NCBI Taxonomy" id="87230"/>
    <lineage>
        <taxon>Eukaryota</taxon>
        <taxon>Fungi</taxon>
        <taxon>Dikarya</taxon>
        <taxon>Ascomycota</taxon>
        <taxon>Pezizomycotina</taxon>
        <taxon>Leotiomycetes</taxon>
        <taxon>Helotiales</taxon>
        <taxon>Sclerotiniaceae</taxon>
        <taxon>Botrytis</taxon>
    </lineage>
</organism>
<keyword evidence="3" id="KW-1185">Reference proteome</keyword>
<evidence type="ECO:0000256" key="1">
    <source>
        <dbReference type="SAM" id="MobiDB-lite"/>
    </source>
</evidence>
<protein>
    <submittedName>
        <fullName evidence="2">Uncharacterized protein</fullName>
    </submittedName>
</protein>
<dbReference type="OrthoDB" id="3557362at2759"/>
<gene>
    <name evidence="2" type="ORF">BTUL_0024g00890</name>
</gene>
<evidence type="ECO:0000313" key="2">
    <source>
        <dbReference type="EMBL" id="TGO16817.1"/>
    </source>
</evidence>
<proteinExistence type="predicted"/>
<dbReference type="EMBL" id="PQXH01000024">
    <property type="protein sequence ID" value="TGO16817.1"/>
    <property type="molecule type" value="Genomic_DNA"/>
</dbReference>